<dbReference type="Pfam" id="PF08659">
    <property type="entry name" value="KR"/>
    <property type="match status" value="1"/>
</dbReference>
<dbReference type="InterPro" id="IPR013154">
    <property type="entry name" value="ADH-like_N"/>
</dbReference>
<dbReference type="Pfam" id="PF08240">
    <property type="entry name" value="ADH_N"/>
    <property type="match status" value="1"/>
</dbReference>
<dbReference type="GO" id="GO:0004315">
    <property type="term" value="F:3-oxoacyl-[acyl-carrier-protein] synthase activity"/>
    <property type="evidence" value="ECO:0007669"/>
    <property type="project" value="InterPro"/>
</dbReference>
<dbReference type="SMART" id="SM00827">
    <property type="entry name" value="PKS_AT"/>
    <property type="match status" value="2"/>
</dbReference>
<dbReference type="GO" id="GO:0016491">
    <property type="term" value="F:oxidoreductase activity"/>
    <property type="evidence" value="ECO:0007669"/>
    <property type="project" value="InterPro"/>
</dbReference>
<dbReference type="SUPFAM" id="SSF47336">
    <property type="entry name" value="ACP-like"/>
    <property type="match status" value="1"/>
</dbReference>
<keyword evidence="2" id="KW-0597">Phosphoprotein</keyword>
<dbReference type="Gene3D" id="3.90.180.10">
    <property type="entry name" value="Medium-chain alcohol dehydrogenases, catalytic domain"/>
    <property type="match status" value="1"/>
</dbReference>
<dbReference type="PANTHER" id="PTHR43775:SF37">
    <property type="entry name" value="SI:DKEY-61P9.11"/>
    <property type="match status" value="1"/>
</dbReference>
<dbReference type="GO" id="GO:0004312">
    <property type="term" value="F:fatty acid synthase activity"/>
    <property type="evidence" value="ECO:0007669"/>
    <property type="project" value="TreeGrafter"/>
</dbReference>
<dbReference type="InterPro" id="IPR009081">
    <property type="entry name" value="PP-bd_ACP"/>
</dbReference>
<dbReference type="CDD" id="cd08955">
    <property type="entry name" value="KR_2_FAS_SDR_x"/>
    <property type="match status" value="1"/>
</dbReference>
<feature type="domain" description="Ketosynthase family 3 (KS3)" evidence="10">
    <location>
        <begin position="2572"/>
        <end position="2991"/>
    </location>
</feature>
<dbReference type="PROSITE" id="PS00606">
    <property type="entry name" value="KS3_1"/>
    <property type="match status" value="2"/>
</dbReference>
<dbReference type="Gene3D" id="3.40.50.720">
    <property type="entry name" value="NAD(P)-binding Rossmann-like Domain"/>
    <property type="match status" value="3"/>
</dbReference>
<dbReference type="Pfam" id="PF21089">
    <property type="entry name" value="PKS_DH_N"/>
    <property type="match status" value="1"/>
</dbReference>
<dbReference type="CDD" id="cd05195">
    <property type="entry name" value="enoyl_red"/>
    <property type="match status" value="1"/>
</dbReference>
<evidence type="ECO:0000259" key="10">
    <source>
        <dbReference type="PROSITE" id="PS52004"/>
    </source>
</evidence>
<dbReference type="Gene3D" id="3.40.366.10">
    <property type="entry name" value="Malonyl-Coenzyme A Acyl Carrier Protein, domain 2"/>
    <property type="match status" value="2"/>
</dbReference>
<evidence type="ECO:0000256" key="3">
    <source>
        <dbReference type="ARBA" id="ARBA00022679"/>
    </source>
</evidence>
<dbReference type="InterPro" id="IPR014030">
    <property type="entry name" value="Ketoacyl_synth_N"/>
</dbReference>
<dbReference type="GO" id="GO:0006633">
    <property type="term" value="P:fatty acid biosynthetic process"/>
    <property type="evidence" value="ECO:0007669"/>
    <property type="project" value="InterPro"/>
</dbReference>
<evidence type="ECO:0000256" key="2">
    <source>
        <dbReference type="ARBA" id="ARBA00022553"/>
    </source>
</evidence>
<dbReference type="Pfam" id="PF08242">
    <property type="entry name" value="Methyltransf_12"/>
    <property type="match status" value="1"/>
</dbReference>
<feature type="region of interest" description="Disordered" evidence="8">
    <location>
        <begin position="2540"/>
        <end position="2571"/>
    </location>
</feature>
<dbReference type="InterPro" id="IPR036736">
    <property type="entry name" value="ACP-like_sf"/>
</dbReference>
<dbReference type="InterPro" id="IPR014043">
    <property type="entry name" value="Acyl_transferase_dom"/>
</dbReference>
<dbReference type="InterPro" id="IPR049552">
    <property type="entry name" value="PKS_DH_N"/>
</dbReference>
<dbReference type="InterPro" id="IPR020807">
    <property type="entry name" value="PKS_DH"/>
</dbReference>
<dbReference type="SMART" id="SM00825">
    <property type="entry name" value="PKS_KS"/>
    <property type="match status" value="2"/>
</dbReference>
<dbReference type="Pfam" id="PF22621">
    <property type="entry name" value="CurL-like_PKS_C"/>
    <property type="match status" value="2"/>
</dbReference>
<dbReference type="SMART" id="SM00826">
    <property type="entry name" value="PKS_DH"/>
    <property type="match status" value="1"/>
</dbReference>
<dbReference type="Pfam" id="PF02801">
    <property type="entry name" value="Ketoacyl-synt_C"/>
    <property type="match status" value="2"/>
</dbReference>
<evidence type="ECO:0000259" key="11">
    <source>
        <dbReference type="PROSITE" id="PS52019"/>
    </source>
</evidence>
<feature type="domain" description="Carrier" evidence="9">
    <location>
        <begin position="2461"/>
        <end position="2539"/>
    </location>
</feature>
<dbReference type="SUPFAM" id="SSF51735">
    <property type="entry name" value="NAD(P)-binding Rossmann-fold domains"/>
    <property type="match status" value="3"/>
</dbReference>
<evidence type="ECO:0000256" key="8">
    <source>
        <dbReference type="SAM" id="MobiDB-lite"/>
    </source>
</evidence>
<dbReference type="GO" id="GO:0031177">
    <property type="term" value="F:phosphopantetheine binding"/>
    <property type="evidence" value="ECO:0007669"/>
    <property type="project" value="InterPro"/>
</dbReference>
<dbReference type="SUPFAM" id="SSF53901">
    <property type="entry name" value="Thiolase-like"/>
    <property type="match status" value="2"/>
</dbReference>
<evidence type="ECO:0000259" key="9">
    <source>
        <dbReference type="PROSITE" id="PS50075"/>
    </source>
</evidence>
<dbReference type="Pfam" id="PF00109">
    <property type="entry name" value="ketoacyl-synt"/>
    <property type="match status" value="2"/>
</dbReference>
<dbReference type="InterPro" id="IPR049551">
    <property type="entry name" value="PKS_DH_C"/>
</dbReference>
<feature type="region of interest" description="N-terminal hotdog fold" evidence="7">
    <location>
        <begin position="946"/>
        <end position="1074"/>
    </location>
</feature>
<reference evidence="12" key="1">
    <citation type="journal article" date="2006" name="Environ. Microbiol.">
        <title>Diversity of polyketide synthase genes from bacteria associated with the marine sponge Pseudoceratina clavata: culture-dependent and culture-independent approaches.</title>
        <authorList>
            <person name="Kim T.K."/>
            <person name="Fuerst J.A."/>
        </authorList>
    </citation>
    <scope>NUCLEOTIDE SEQUENCE</scope>
</reference>
<proteinExistence type="predicted"/>
<feature type="region of interest" description="Disordered" evidence="8">
    <location>
        <begin position="864"/>
        <end position="890"/>
    </location>
</feature>
<evidence type="ECO:0000256" key="4">
    <source>
        <dbReference type="ARBA" id="ARBA00022857"/>
    </source>
</evidence>
<feature type="active site" description="Proton acceptor; for dehydratase activity" evidence="7">
    <location>
        <position position="977"/>
    </location>
</feature>
<dbReference type="InterPro" id="IPR020806">
    <property type="entry name" value="PKS_PP-bd"/>
</dbReference>
<dbReference type="SMART" id="SM00823">
    <property type="entry name" value="PKS_PP"/>
    <property type="match status" value="1"/>
</dbReference>
<dbReference type="InterPro" id="IPR018201">
    <property type="entry name" value="Ketoacyl_synth_AS"/>
</dbReference>
<keyword evidence="3" id="KW-0808">Transferase</keyword>
<dbReference type="InterPro" id="IPR042104">
    <property type="entry name" value="PKS_dehydratase_sf"/>
</dbReference>
<dbReference type="InterPro" id="IPR036291">
    <property type="entry name" value="NAD(P)-bd_dom_sf"/>
</dbReference>
<dbReference type="Gene3D" id="1.10.1200.10">
    <property type="entry name" value="ACP-like"/>
    <property type="match status" value="1"/>
</dbReference>
<dbReference type="InterPro" id="IPR006162">
    <property type="entry name" value="Ppantetheine_attach_site"/>
</dbReference>
<dbReference type="Pfam" id="PF00550">
    <property type="entry name" value="PP-binding"/>
    <property type="match status" value="1"/>
</dbReference>
<dbReference type="PROSITE" id="PS50075">
    <property type="entry name" value="CARRIER"/>
    <property type="match status" value="1"/>
</dbReference>
<dbReference type="InterPro" id="IPR020843">
    <property type="entry name" value="ER"/>
</dbReference>
<dbReference type="InterPro" id="IPR016039">
    <property type="entry name" value="Thiolase-like"/>
</dbReference>
<dbReference type="PROSITE" id="PS52019">
    <property type="entry name" value="PKS_MFAS_DH"/>
    <property type="match status" value="1"/>
</dbReference>
<dbReference type="InterPro" id="IPR016035">
    <property type="entry name" value="Acyl_Trfase/lysoPLipase"/>
</dbReference>
<dbReference type="PANTHER" id="PTHR43775">
    <property type="entry name" value="FATTY ACID SYNTHASE"/>
    <property type="match status" value="1"/>
</dbReference>
<dbReference type="SMART" id="SM00829">
    <property type="entry name" value="PKS_ER"/>
    <property type="match status" value="1"/>
</dbReference>
<protein>
    <submittedName>
        <fullName evidence="12">Putative polyketide synthase</fullName>
    </submittedName>
</protein>
<dbReference type="SMART" id="SM01294">
    <property type="entry name" value="PKS_PP_betabranch"/>
    <property type="match status" value="1"/>
</dbReference>
<dbReference type="Gene3D" id="3.40.50.150">
    <property type="entry name" value="Vaccinia Virus protein VP39"/>
    <property type="match status" value="1"/>
</dbReference>
<dbReference type="InterPro" id="IPR014031">
    <property type="entry name" value="Ketoacyl_synth_C"/>
</dbReference>
<sequence>MADRNERRAEPVAIIGMACRFPGASSIPDFWRLLEEGGNSVQEGVPGSGVGRWGQIFGDNAVLSDGCRFGAFVDDIDQFDDAFFRISPVEAELLDPQQRMMLETSWEALEDAGIDPDGLRETLTGVYTGISNDEYRMLVVDSSKPTEAASCLYALSGTNLNGTSGRVSFVLGLRGPAKAVDAACASSMVSVHDAVADLQQGRADLALAGGVQAILNGRIYELRADAMMLSPDGQCKTFDASANGYVRGEGCGVVVLKRLSEAAADGDRIWAVIRGSAVNHGGASTGLTVPHTPALEEVMLTALADAGVSPLEVDYLEAHGTGTTVGDPIEANAVVAVYGEGRDADNPLLMGSVKTNIGHLESAAGVAGVIKAALVLNRGVIPKHLHFHDPNPSLDWDRLPLRVTSSMMEWPSRPEGPRRAGVNSFGISGTNAHLVMEEYRAPDEAPADGDWAAGAGLPVPVSMSATVADVPVPDEVGPRATRLLPLSGKSGDALRDLAGRYVSWLDEHAEESSSGDRASGRLLSDMAWTAGAGRSHFDHRAGVVFRDAASLRERLLSLAATDGGAPAGAPARVAFAYTGQGRQWAGMGEALYESEPVARAVLDRCEAGFVEERGASLLDVMFGRPGGTGDLGGTAWEQPALYALECALTALWASLGVRPDVVIGHSIGELAASQAAGVFSLEDGMRFAAARGALMSRMDEGGMAAVFASPEQVASAVKAVNAEASGVGLSISGYNGGHQVVSGPVADIEAISERFEAEGVRVRRLNTKRAFHSALVDPILDELAASLDEAEIAAPSLTVVSNLTGGAVEAGQTLDGAYWRRHAREPVAFARGVETLADFGVDLVLEIGPRSLLAPMAASAWPESPQKPAPAVLSSLTAPPADAPESEGAEGFEEAVAAAYEAGLPIRFAGLFAGETRRRISLPSYPFQRVRHWLAPPKRRRGSAGHPLLGARHESARGEITFETDVFPADPAWMADHRVFGRVVAPGALYGAMTIAASLLEEGGSVVVEELQLHNPLVFDEDEDETDAAGRTLQVVLDAPDPSAPRGVQIFSRGAEGVWTVHVEGRLAAGVPDPEDSSRIDLESLRADLSPVEVADYYRHRASTGVDLGPSFRTLGRAWSGPGEAIAEVSLPEAMAGHGLDVHPLVLDGCFQAVGVARNVAGTEGGATYLPFGWERLWLAGRLPDRVVCHVRLSEASREAETEGREPAEVLSGELRIYDPDGAPLGRLSGYTVKRATRQALLSAVEGIKDLLYEVAWRERELPLGIAPAHFFPSPTAIAEGAQLFGGYLTDAGVDPDDRNAMLADLERWSHARALATLEELGWRRTAGETVDPERLRQALDVLPEHGRLFRRMFEMLDWSGVAEETADGFHILVGPDDPLPEQLPRDLDEFATEMAGRYAHGLTEVGLFRRSGEALADALRGEADPLTLLFSSGEPTAADLYLKAPVARAANELLAEAVRALVAALPDGRRLRVIEVGAGTGSATASVLPELPEGRFDYVYTDISAGFFAEAEARFGDGGGCIEYRPLDIERDPLAQGFDAHGYDLMIASNVLHATRYLEETLGHCRDLMAPSGQLVALENLTGLGWMDLTFGQLDGWWRFADDYRSHHALAEPGVWRQALGDAGFEAVEVLGVDESDPDMQLDKGVIVAQGPASVTEPAGAWVLAADDGGVAERLAAEMRLRNQTVIVADGEGAGDREAWRSLIESLPEEVPFHGAVHLAALDGHGEGASTDELAADVEGAVASALALVQGVGDSDLTPEKGVWFITRGAQILERERGGELAGAAVWGFGKGVAREAAHLQTRMLDLDPGSMAPEPDLVNELLYPDPENHIAYRRGSRQVARLVRMGSGPERLEFPEETEWVLAPDTGGVFDRPYVQPLPARPLEPREVRVAVEASGLNFWDVFRSLGFIEEGLLGREMCGHILEVGSDVSSVSVGDHIVGLGFGAFGPQMITHEELVAPAPPDFSVSGLATVPSAFVSAALSFELSGLEAGERVLVHAGAGGVGLAAIQLVQAAGAEVFATASAPKQAYLRSLGVEHVFDSRTTDFGEEILEATGGEGVDVVLNSLTSEGFIDASLACLREGGRFVEMARRDILTEEEMGAVRPDVGYWILELDVLKKTDPAWVGRVLRGLMARVSTGELEPIIHSRWPLAEAGAALSFMRSARHLGKIVVTTPPLVRGGLRGDRSYLVTGGLGGIGIAVADWLAERGAGAIVLNGRRDPAPEAEEAIRALRQRGATVQVELADMTDQESIDGMLERIERDLPPLGGVIHSVGVLSDGALPNQSWERFERVLWPKILGAWHLHRATIGCDLDFFTLFSSRVGVMGNPGQTNHASANAFLDQLAGHRRALGLPGQAIAWGAWSDIGEAAEQRDRIDRQRSALGGRWFTPQQGMRAFDRLVRQDGTTSVVMSMDWDVFEEAVEDPPPLLEDLLSAASEARAGDDASSEDVLTRLRGTLAAEREDLLVSFVQGEVQAVLRLSSAPAPTVGFFDLGMDSLMAVELRNRLNRAFSGTYTAPNTLVFDYPNIAELAAHLAEELGDGGEAPAPAPAPEPAVEVPVQPSERDPARDEDDGVAIVGMACRFPGAPDLAAFWRQLDAGLDAVTDGRRDAGPWHGVAGDPASEDHDSRRGAFLEDIDKFDARFFGITPIEARMMDPRQRLLLETTWHALEDAGLDSAQLKGTNTGVYTGVTTGDYRDLAAAMGHGHGYLGTTMSVTAGRISFALGLTGPAVPLDMACASSLVAVHQAAAAVRQGEVELALVGGVNAILWPETATFMTEVGLLSASGRCHTFDAAADGFVRGEGCGMVVLKRLADAKTDGDRIWGVIRGSAVNQNGTSAGLTVPNGPAQERVIEKALARAGVPPASDYLEANGVGSDLGDPIEVQAAAAVYGRERDEERPLLIGSVKTNIGHLECAAGIASLIKAVLAMNEGRIPKQLHFHNPNPHLAWDDLPVRVTDEAVAWPANGDRPPRAGVSSFGISGTNAHVVLEGNGGPDRASTLNGAPMLAGPAVAVPVAVPESAGSLPLAAAAAPRETRLLPLSAKSPRALKELAGRYLEWLEGHGGEASDEGSAGDSVLADMAWTAGVGRTHLAHRAGLPFRDVTSLRDELSVVAEQAVDDEWRRDAEPGTPPKVAFVFTGEEGSRAGAGEDLYEREPVVRAVLDRCDAVLREERDGASLLDAMFGRAGAQGTLRDPEWGQPATYALGCALSALWASVGIRPGAAAGQGVGELAASWVAGVFSLDDGLRLAAARGAAVARPKQRLAVAVPDGEAGESAHDPLDDLEAAAERMEVSPPSVAIVSQVTGRRMNASRAPDGAYWREQARAPADPGRTSRALADLDVDLVVSIGAASSAGPTALRDWPDADERAGQPFAAAVARAYEAGLPVSFAGLFAGEARRRIALPGYPFQRRRHWIETEA</sequence>
<evidence type="ECO:0000256" key="5">
    <source>
        <dbReference type="ARBA" id="ARBA00023268"/>
    </source>
</evidence>
<dbReference type="SUPFAM" id="SSF53335">
    <property type="entry name" value="S-adenosyl-L-methionine-dependent methyltransferases"/>
    <property type="match status" value="1"/>
</dbReference>
<dbReference type="Pfam" id="PF14765">
    <property type="entry name" value="PS-DH"/>
    <property type="match status" value="1"/>
</dbReference>
<dbReference type="InterPro" id="IPR013968">
    <property type="entry name" value="PKS_KR"/>
</dbReference>
<feature type="domain" description="PKS/mFAS DH" evidence="11">
    <location>
        <begin position="946"/>
        <end position="1242"/>
    </location>
</feature>
<keyword evidence="4" id="KW-0521">NADP</keyword>
<evidence type="ECO:0000313" key="12">
    <source>
        <dbReference type="EMBL" id="ABB73286.1"/>
    </source>
</evidence>
<dbReference type="InterPro" id="IPR013217">
    <property type="entry name" value="Methyltransf_12"/>
</dbReference>
<accession>Q2Q3Z3</accession>
<dbReference type="FunFam" id="3.40.47.10:FF:000019">
    <property type="entry name" value="Polyketide synthase type I"/>
    <property type="match status" value="2"/>
</dbReference>
<dbReference type="InterPro" id="IPR050091">
    <property type="entry name" value="PKS_NRPS_Biosynth_Enz"/>
</dbReference>
<dbReference type="InterPro" id="IPR029063">
    <property type="entry name" value="SAM-dependent_MTases_sf"/>
</dbReference>
<dbReference type="InterPro" id="IPR020841">
    <property type="entry name" value="PKS_Beta-ketoAc_synthase_dom"/>
</dbReference>
<dbReference type="CDD" id="cd00833">
    <property type="entry name" value="PKS"/>
    <property type="match status" value="2"/>
</dbReference>
<name>Q2Q3Z3_9BACT</name>
<dbReference type="PROSITE" id="PS00012">
    <property type="entry name" value="PHOSPHOPANTETHEINE"/>
    <property type="match status" value="1"/>
</dbReference>
<dbReference type="SMART" id="SM00822">
    <property type="entry name" value="PKS_KR"/>
    <property type="match status" value="1"/>
</dbReference>
<dbReference type="Pfam" id="PF00698">
    <property type="entry name" value="Acyl_transf_1"/>
    <property type="match status" value="2"/>
</dbReference>
<evidence type="ECO:0000256" key="6">
    <source>
        <dbReference type="ARBA" id="ARBA00023315"/>
    </source>
</evidence>
<dbReference type="InterPro" id="IPR057326">
    <property type="entry name" value="KR_dom"/>
</dbReference>
<evidence type="ECO:0000256" key="1">
    <source>
        <dbReference type="ARBA" id="ARBA00022450"/>
    </source>
</evidence>
<organism evidence="12">
    <name type="scientific">uncultured bacterium 2063G</name>
    <dbReference type="NCBI Taxonomy" id="354262"/>
    <lineage>
        <taxon>Bacteria</taxon>
        <taxon>environmental samples</taxon>
    </lineage>
</organism>
<dbReference type="InterPro" id="IPR001227">
    <property type="entry name" value="Ac_transferase_dom_sf"/>
</dbReference>
<dbReference type="CDD" id="cd02440">
    <property type="entry name" value="AdoMet_MTases"/>
    <property type="match status" value="1"/>
</dbReference>
<keyword evidence="6" id="KW-0012">Acyltransferase</keyword>
<feature type="domain" description="Ketosynthase family 3 (KS3)" evidence="10">
    <location>
        <begin position="9"/>
        <end position="438"/>
    </location>
</feature>
<dbReference type="InterPro" id="IPR049900">
    <property type="entry name" value="PKS_mFAS_DH"/>
</dbReference>
<dbReference type="InterPro" id="IPR016036">
    <property type="entry name" value="Malonyl_transacylase_ACP-bd"/>
</dbReference>
<feature type="region of interest" description="C-terminal hotdog fold" evidence="7">
    <location>
        <begin position="1089"/>
        <end position="1242"/>
    </location>
</feature>
<evidence type="ECO:0000256" key="7">
    <source>
        <dbReference type="PROSITE-ProRule" id="PRU01363"/>
    </source>
</evidence>
<dbReference type="EMBL" id="DQ228487">
    <property type="protein sequence ID" value="ABB73286.1"/>
    <property type="molecule type" value="Genomic_DNA"/>
</dbReference>
<keyword evidence="5" id="KW-0511">Multifunctional enzyme</keyword>
<dbReference type="Gene3D" id="3.40.47.10">
    <property type="match status" value="2"/>
</dbReference>
<dbReference type="Gene3D" id="3.10.129.110">
    <property type="entry name" value="Polyketide synthase dehydratase"/>
    <property type="match status" value="1"/>
</dbReference>
<dbReference type="SUPFAM" id="SSF55048">
    <property type="entry name" value="Probable ACP-binding domain of malonyl-CoA ACP transacylase"/>
    <property type="match status" value="1"/>
</dbReference>
<dbReference type="Pfam" id="PF13602">
    <property type="entry name" value="ADH_zinc_N_2"/>
    <property type="match status" value="1"/>
</dbReference>
<dbReference type="SUPFAM" id="SSF52151">
    <property type="entry name" value="FabD/lysophospholipase-like"/>
    <property type="match status" value="2"/>
</dbReference>
<dbReference type="Gene3D" id="3.30.70.3290">
    <property type="match status" value="2"/>
</dbReference>
<dbReference type="InterPro" id="IPR011032">
    <property type="entry name" value="GroES-like_sf"/>
</dbReference>
<feature type="active site" description="Proton donor; for dehydratase activity" evidence="7">
    <location>
        <position position="1148"/>
    </location>
</feature>
<dbReference type="SUPFAM" id="SSF50129">
    <property type="entry name" value="GroES-like"/>
    <property type="match status" value="1"/>
</dbReference>
<keyword evidence="1" id="KW-0596">Phosphopantetheine</keyword>
<dbReference type="PROSITE" id="PS52004">
    <property type="entry name" value="KS3_2"/>
    <property type="match status" value="2"/>
</dbReference>